<protein>
    <submittedName>
        <fullName evidence="8">Protein ENHANCED DOWNY MILDEW 2-like isoform X1</fullName>
    </submittedName>
</protein>
<evidence type="ECO:0000256" key="1">
    <source>
        <dbReference type="ARBA" id="ARBA00004123"/>
    </source>
</evidence>
<dbReference type="PANTHER" id="PTHR46235">
    <property type="entry name" value="PHD FINGER-CONTAINING PROTEIN DDB_G0268158"/>
    <property type="match status" value="1"/>
</dbReference>
<gene>
    <name evidence="8" type="ORF">G2W53_013658</name>
</gene>
<evidence type="ECO:0000256" key="5">
    <source>
        <dbReference type="ARBA" id="ARBA00023242"/>
    </source>
</evidence>
<keyword evidence="9" id="KW-1185">Reference proteome</keyword>
<comment type="caution">
    <text evidence="8">The sequence shown here is derived from an EMBL/GenBank/DDBJ whole genome shotgun (WGS) entry which is preliminary data.</text>
</comment>
<dbReference type="PANTHER" id="PTHR46235:SF3">
    <property type="entry name" value="PHD FINGER-CONTAINING PROTEIN DDB_G0268158"/>
    <property type="match status" value="1"/>
</dbReference>
<reference evidence="8" key="1">
    <citation type="submission" date="2020-09" db="EMBL/GenBank/DDBJ databases">
        <title>Genome-Enabled Discovery of Anthraquinone Biosynthesis in Senna tora.</title>
        <authorList>
            <person name="Kang S.-H."/>
            <person name="Pandey R.P."/>
            <person name="Lee C.-M."/>
            <person name="Sim J.-S."/>
            <person name="Jeong J.-T."/>
            <person name="Choi B.-S."/>
            <person name="Jung M."/>
            <person name="Ginzburg D."/>
            <person name="Zhao K."/>
            <person name="Won S.Y."/>
            <person name="Oh T.-J."/>
            <person name="Yu Y."/>
            <person name="Kim N.-H."/>
            <person name="Lee O.R."/>
            <person name="Lee T.-H."/>
            <person name="Bashyal P."/>
            <person name="Kim T.-S."/>
            <person name="Lee W.-H."/>
            <person name="Kawkins C."/>
            <person name="Kim C.-K."/>
            <person name="Kim J.S."/>
            <person name="Ahn B.O."/>
            <person name="Rhee S.Y."/>
            <person name="Sohng J.K."/>
        </authorList>
    </citation>
    <scope>NUCLEOTIDE SEQUENCE</scope>
    <source>
        <tissue evidence="8">Leaf</tissue>
    </source>
</reference>
<feature type="region of interest" description="Disordered" evidence="6">
    <location>
        <begin position="931"/>
        <end position="1031"/>
    </location>
</feature>
<dbReference type="Proteomes" id="UP000634136">
    <property type="component" value="Unassembled WGS sequence"/>
</dbReference>
<feature type="compositionally biased region" description="Basic and acidic residues" evidence="6">
    <location>
        <begin position="950"/>
        <end position="961"/>
    </location>
</feature>
<keyword evidence="5" id="KW-0539">Nucleus</keyword>
<name>A0A834U2L9_9FABA</name>
<dbReference type="GO" id="GO:0008270">
    <property type="term" value="F:zinc ion binding"/>
    <property type="evidence" value="ECO:0007669"/>
    <property type="project" value="UniProtKB-KW"/>
</dbReference>
<feature type="region of interest" description="Disordered" evidence="6">
    <location>
        <begin position="1"/>
        <end position="25"/>
    </location>
</feature>
<feature type="domain" description="Zinc finger PHD-type" evidence="7">
    <location>
        <begin position="223"/>
        <end position="278"/>
    </location>
</feature>
<sequence length="1228" mass="139168">MASSDDEDEFHPQSVSNYHFEDDKDAPVPISALPIQWSESENLEGKKEKVYLHGFADNGLQKVFMQVIAWKFDISNVKPEISVLSKNRRWIKLQKPRKSFEDTIRTILITVHFLHYVEKNPEASAKSAWDYLSKVLSCYEVRPSQSDLLNHLPLIDEAIKRNAILAKSKLLLTVLEKQQNTKVSDEDADNLARPSFIVDNFDDDTIDEAAEESDDDDDQFDSVCAICDNGGTLLCCDGKCMRSFHPTKEDGADSMCDSLGLTQKEVDAIQNFYCKNCEYNQHQCFVCGKLGSSDKFLGAEVFRCASATCGRFYHPHCVAKLLHLEDEHAAKELEKNIADGETFTCPIHYCCICKQIENKKEKELQFAVCRRCSKSYHRKCLPSEIVFEGNEEEGIIIRAWEDLLPNNRILIYCLEHEIDDELGTPMRDHVRFPKVKHNVREINSSLQEEAKPSTQERVVSKNINRKKINPKVSKMIGKSSSGKLGVKKNSEKIISGSNISKKRKAKETPARRLNENKKSKVIEKIDGEEGQPSLGEKLYAFMTKDSDKTDRGKHDDNVANKTFPVKPTKVEPSSTLPQLDADSERRLLALYKEARSSITLEDVLEKHKLASTHTQSLRNIVEKTITAGKLEGSVDAVRTALRKLEDGRSIEDSEAVCDPDVLSQIFKWKDKLKVYLAPALNGNRYTSYGRHFTQVEKLEGIVDKLHCYVKNGDTIVDFCCGANDFSILMKKKLEETGKKCFYKNYDLLPTKIMGLNPPFGLKAVLANKFIDKALEFQPKLIVLIVPPETQRLDKKRTPYDLVWEDEKFLSGKSFYLPGSVDINDRQMEQWNVRPPLLYLWSRRDWTDKHKAIAKDHGHMPSQHEVLPRRKSFNAEVSPADPTMDDGNHDDDLMLGHDLSKTEDNPEGGQAPMNEDQMETLFFGNNDQENLVEQEQDPSLNKSDITSWKKKNSEENDGRGRDVVSPANNTYDGVEKHSQTKAFDGRSSMEGQHSHPKAFDGRSSMESQHSLPKAFDGRSPMEGFPSKPVISPPHVGVGDNAYRYYEPTTCSPTEFAATYGGTQNWSTAPPSDYGARNFEEQHNSFLGDTTGSFGYRPHIREEDNYWKESDIRQQIRIYGIQEPEYMRSGYVTGDDPTYGQMRNTYGQLGSVPESSYMNTPAMHRYAPRLDESNNARMRNFGSEPPIAGRNDNLERSVPPQSRYGSGPVGFAPGPHHLHSRHSSAGWLNE</sequence>
<dbReference type="AlphaFoldDB" id="A0A834U2L9"/>
<feature type="domain" description="Zinc finger PHD-type" evidence="7">
    <location>
        <begin position="283"/>
        <end position="349"/>
    </location>
</feature>
<dbReference type="Pfam" id="PF26055">
    <property type="entry name" value="Mtase_EDM2"/>
    <property type="match status" value="2"/>
</dbReference>
<dbReference type="Pfam" id="PF12047">
    <property type="entry name" value="DNMT1-RFD"/>
    <property type="match status" value="1"/>
</dbReference>
<evidence type="ECO:0000313" key="8">
    <source>
        <dbReference type="EMBL" id="KAF7831325.1"/>
    </source>
</evidence>
<evidence type="ECO:0000313" key="9">
    <source>
        <dbReference type="Proteomes" id="UP000634136"/>
    </source>
</evidence>
<dbReference type="InterPro" id="IPR055198">
    <property type="entry name" value="NSD_PHD"/>
</dbReference>
<dbReference type="InterPro" id="IPR001965">
    <property type="entry name" value="Znf_PHD"/>
</dbReference>
<feature type="compositionally biased region" description="Basic and acidic residues" evidence="6">
    <location>
        <begin position="545"/>
        <end position="558"/>
    </location>
</feature>
<organism evidence="8 9">
    <name type="scientific">Senna tora</name>
    <dbReference type="NCBI Taxonomy" id="362788"/>
    <lineage>
        <taxon>Eukaryota</taxon>
        <taxon>Viridiplantae</taxon>
        <taxon>Streptophyta</taxon>
        <taxon>Embryophyta</taxon>
        <taxon>Tracheophyta</taxon>
        <taxon>Spermatophyta</taxon>
        <taxon>Magnoliopsida</taxon>
        <taxon>eudicotyledons</taxon>
        <taxon>Gunneridae</taxon>
        <taxon>Pentapetalae</taxon>
        <taxon>rosids</taxon>
        <taxon>fabids</taxon>
        <taxon>Fabales</taxon>
        <taxon>Fabaceae</taxon>
        <taxon>Caesalpinioideae</taxon>
        <taxon>Cassia clade</taxon>
        <taxon>Senna</taxon>
    </lineage>
</organism>
<dbReference type="GO" id="GO:0005634">
    <property type="term" value="C:nucleus"/>
    <property type="evidence" value="ECO:0007669"/>
    <property type="project" value="UniProtKB-SubCell"/>
</dbReference>
<keyword evidence="2" id="KW-0479">Metal-binding</keyword>
<dbReference type="InterPro" id="IPR058939">
    <property type="entry name" value="Mtase_EDM2"/>
</dbReference>
<feature type="region of interest" description="Disordered" evidence="6">
    <location>
        <begin position="545"/>
        <end position="576"/>
    </location>
</feature>
<feature type="compositionally biased region" description="Polar residues" evidence="6">
    <location>
        <begin position="936"/>
        <end position="945"/>
    </location>
</feature>
<dbReference type="Pfam" id="PF22908">
    <property type="entry name" value="PHD_NSD"/>
    <property type="match status" value="1"/>
</dbReference>
<dbReference type="SMART" id="SM00249">
    <property type="entry name" value="PHD"/>
    <property type="match status" value="3"/>
</dbReference>
<dbReference type="InterPro" id="IPR022702">
    <property type="entry name" value="Cytosine_MeTrfase1_RFD"/>
</dbReference>
<dbReference type="OrthoDB" id="21264at2759"/>
<evidence type="ECO:0000256" key="2">
    <source>
        <dbReference type="ARBA" id="ARBA00022723"/>
    </source>
</evidence>
<keyword evidence="4" id="KW-0862">Zinc</keyword>
<evidence type="ECO:0000256" key="4">
    <source>
        <dbReference type="ARBA" id="ARBA00022833"/>
    </source>
</evidence>
<dbReference type="CDD" id="cd15489">
    <property type="entry name" value="PHD_SF"/>
    <property type="match status" value="1"/>
</dbReference>
<comment type="subcellular location">
    <subcellularLocation>
        <location evidence="1">Nucleus</location>
    </subcellularLocation>
</comment>
<dbReference type="InterPro" id="IPR013083">
    <property type="entry name" value="Znf_RING/FYVE/PHD"/>
</dbReference>
<keyword evidence="3" id="KW-0863">Zinc-finger</keyword>
<evidence type="ECO:0000256" key="3">
    <source>
        <dbReference type="ARBA" id="ARBA00022771"/>
    </source>
</evidence>
<feature type="region of interest" description="Disordered" evidence="6">
    <location>
        <begin position="1168"/>
        <end position="1228"/>
    </location>
</feature>
<evidence type="ECO:0000259" key="7">
    <source>
        <dbReference type="SMART" id="SM00249"/>
    </source>
</evidence>
<proteinExistence type="predicted"/>
<feature type="region of interest" description="Disordered" evidence="6">
    <location>
        <begin position="875"/>
        <end position="913"/>
    </location>
</feature>
<dbReference type="EMBL" id="JAAIUW010000005">
    <property type="protein sequence ID" value="KAF7831325.1"/>
    <property type="molecule type" value="Genomic_DNA"/>
</dbReference>
<feature type="compositionally biased region" description="Basic and acidic residues" evidence="6">
    <location>
        <begin position="885"/>
        <end position="903"/>
    </location>
</feature>
<dbReference type="Gene3D" id="3.30.40.10">
    <property type="entry name" value="Zinc/RING finger domain, C3HC4 (zinc finger)"/>
    <property type="match status" value="2"/>
</dbReference>
<dbReference type="CDD" id="cd15565">
    <property type="entry name" value="PHD2_NSD"/>
    <property type="match status" value="1"/>
</dbReference>
<feature type="domain" description="Zinc finger PHD-type" evidence="7">
    <location>
        <begin position="350"/>
        <end position="417"/>
    </location>
</feature>
<accession>A0A834U2L9</accession>
<evidence type="ECO:0000256" key="6">
    <source>
        <dbReference type="SAM" id="MobiDB-lite"/>
    </source>
</evidence>